<feature type="transmembrane region" description="Helical" evidence="2">
    <location>
        <begin position="84"/>
        <end position="107"/>
    </location>
</feature>
<feature type="transmembrane region" description="Helical" evidence="2">
    <location>
        <begin position="15"/>
        <end position="37"/>
    </location>
</feature>
<dbReference type="EMBL" id="CP070969">
    <property type="protein sequence ID" value="QSF47277.1"/>
    <property type="molecule type" value="Genomic_DNA"/>
</dbReference>
<proteinExistence type="predicted"/>
<feature type="transmembrane region" description="Helical" evidence="2">
    <location>
        <begin position="44"/>
        <end position="64"/>
    </location>
</feature>
<reference evidence="3 4" key="1">
    <citation type="submission" date="2021-02" db="EMBL/GenBank/DDBJ databases">
        <title>Paenibacillus tianjinensis sp. nov.</title>
        <authorList>
            <person name="Liu H."/>
        </authorList>
    </citation>
    <scope>NUCLEOTIDE SEQUENCE [LARGE SCALE GENOMIC DNA]</scope>
    <source>
        <strain evidence="3 4">TB2019</strain>
    </source>
</reference>
<evidence type="ECO:0000256" key="1">
    <source>
        <dbReference type="SAM" id="MobiDB-lite"/>
    </source>
</evidence>
<feature type="transmembrane region" description="Helical" evidence="2">
    <location>
        <begin position="119"/>
        <end position="137"/>
    </location>
</feature>
<name>A0ABX7LGP0_9BACL</name>
<dbReference type="RefSeq" id="WP_206104701.1">
    <property type="nucleotide sequence ID" value="NZ_CP070969.1"/>
</dbReference>
<feature type="transmembrane region" description="Helical" evidence="2">
    <location>
        <begin position="189"/>
        <end position="214"/>
    </location>
</feature>
<evidence type="ECO:0008006" key="5">
    <source>
        <dbReference type="Google" id="ProtNLM"/>
    </source>
</evidence>
<keyword evidence="4" id="KW-1185">Reference proteome</keyword>
<dbReference type="Proteomes" id="UP000663452">
    <property type="component" value="Chromosome"/>
</dbReference>
<protein>
    <recommendedName>
        <fullName evidence="5">DUF4129 domain-containing protein</fullName>
    </recommendedName>
</protein>
<feature type="transmembrane region" description="Helical" evidence="2">
    <location>
        <begin position="149"/>
        <end position="169"/>
    </location>
</feature>
<organism evidence="3 4">
    <name type="scientific">Paenibacillus tianjinensis</name>
    <dbReference type="NCBI Taxonomy" id="2810347"/>
    <lineage>
        <taxon>Bacteria</taxon>
        <taxon>Bacillati</taxon>
        <taxon>Bacillota</taxon>
        <taxon>Bacilli</taxon>
        <taxon>Bacillales</taxon>
        <taxon>Paenibacillaceae</taxon>
        <taxon>Paenibacillus</taxon>
    </lineage>
</organism>
<keyword evidence="2" id="KW-1133">Transmembrane helix</keyword>
<evidence type="ECO:0000313" key="4">
    <source>
        <dbReference type="Proteomes" id="UP000663452"/>
    </source>
</evidence>
<gene>
    <name evidence="3" type="ORF">JRJ22_12315</name>
</gene>
<keyword evidence="2" id="KW-0472">Membrane</keyword>
<feature type="region of interest" description="Disordered" evidence="1">
    <location>
        <begin position="389"/>
        <end position="412"/>
    </location>
</feature>
<accession>A0ABX7LGP0</accession>
<evidence type="ECO:0000256" key="2">
    <source>
        <dbReference type="SAM" id="Phobius"/>
    </source>
</evidence>
<evidence type="ECO:0000313" key="3">
    <source>
        <dbReference type="EMBL" id="QSF47277.1"/>
    </source>
</evidence>
<keyword evidence="2" id="KW-0812">Transmembrane</keyword>
<feature type="transmembrane region" description="Helical" evidence="2">
    <location>
        <begin position="265"/>
        <end position="287"/>
    </location>
</feature>
<sequence>MSSGSGEYLKASIRLWLSCVLEWLLFLPLWVLLEVYLPPKQGQIFLWIYMLPVLSLAGVLLRQVCNRRWKQLLAALPIGAAAGLLYGGMNISVLPLIAVCALFAYLGMTAASRNYRQKTYVAGITVYFAAAIIYARVPELQPHLKLLTWSGSLCLILALLDSNISFLRYSSLAADPARLPSGMRRHNRLFVLLFVAAAGLLAAGAGKALGMLIWRTARLIIGWLTRLLSGSEEAPPIEAPTPAAPLELPQTEVHESGLLSMIMEIIFYGMGAAVMLLLLYLGLRWLYKNTGGIFRRAIDALLLMLRRETPQEHAAFQDEEENIFAWEKTIQGLREYWLNRLKPEYRKDRWESMDGSLERVRWLYRHWLGAKQAEGYEVKGFLTPSETGEDVTEWAENRKQMRKGGSGSEVSPDELLLLYNQARYGNDEASGKDLEQLKKQLKL</sequence>